<dbReference type="HOGENOM" id="CLU_1253589_0_0_2"/>
<dbReference type="STRING" id="323259.Mhun_3152"/>
<dbReference type="EMBL" id="CP000254">
    <property type="protein sequence ID" value="ABD42834.1"/>
    <property type="molecule type" value="Genomic_DNA"/>
</dbReference>
<dbReference type="InterPro" id="IPR056729">
    <property type="entry name" value="GMPPB_C"/>
</dbReference>
<sequence length="220" mass="24633">MQINRLLIRKFDHISKRIWLVRSFLFLLFYIYNIYGSAILRLHKKTKQTKIHPTAQIHPSACISPWGVVIDKNVKIGKKTVIKPHTTINSGVIIQDQCVIGDSGYQIYRYKTKRLPIIHTGRVLISDDVYIGPNTCIDRGLFGKNTYIGPRSKIGEHVHIGHNIWIGPDSIIGNKVTIGGNTLIGEKVHIGNNSVISNRINISSHSVLKPETIATRGISG</sequence>
<dbReference type="SUPFAM" id="SSF51161">
    <property type="entry name" value="Trimeric LpxA-like enzymes"/>
    <property type="match status" value="1"/>
</dbReference>
<dbReference type="GO" id="GO:0016020">
    <property type="term" value="C:membrane"/>
    <property type="evidence" value="ECO:0007669"/>
    <property type="project" value="GOC"/>
</dbReference>
<dbReference type="OrthoDB" id="137115at2157"/>
<keyword evidence="6" id="KW-1133">Transmembrane helix</keyword>
<dbReference type="Proteomes" id="UP000001941">
    <property type="component" value="Chromosome"/>
</dbReference>
<keyword evidence="5" id="KW-0012">Acyltransferase</keyword>
<keyword evidence="3 8" id="KW-0808">Transferase</keyword>
<feature type="domain" description="Mannose-1-phosphate guanyltransferase C-terminal" evidence="7">
    <location>
        <begin position="123"/>
        <end position="206"/>
    </location>
</feature>
<keyword evidence="6" id="KW-0472">Membrane</keyword>
<keyword evidence="9" id="KW-1185">Reference proteome</keyword>
<dbReference type="Gene3D" id="2.160.10.10">
    <property type="entry name" value="Hexapeptide repeat proteins"/>
    <property type="match status" value="1"/>
</dbReference>
<evidence type="ECO:0000256" key="2">
    <source>
        <dbReference type="ARBA" id="ARBA00022556"/>
    </source>
</evidence>
<dbReference type="GO" id="GO:0016410">
    <property type="term" value="F:N-acyltransferase activity"/>
    <property type="evidence" value="ECO:0007669"/>
    <property type="project" value="InterPro"/>
</dbReference>
<evidence type="ECO:0000256" key="3">
    <source>
        <dbReference type="ARBA" id="ARBA00022679"/>
    </source>
</evidence>
<dbReference type="KEGG" id="mhu:Mhun_3152"/>
<dbReference type="PANTHER" id="PTHR43378">
    <property type="entry name" value="UDP-3-O-ACYLGLUCOSAMINE N-ACYLTRANSFERASE"/>
    <property type="match status" value="1"/>
</dbReference>
<evidence type="ECO:0000256" key="5">
    <source>
        <dbReference type="ARBA" id="ARBA00023315"/>
    </source>
</evidence>
<feature type="transmembrane region" description="Helical" evidence="6">
    <location>
        <begin position="20"/>
        <end position="40"/>
    </location>
</feature>
<dbReference type="InterPro" id="IPR007691">
    <property type="entry name" value="LpxD"/>
</dbReference>
<dbReference type="PANTHER" id="PTHR43378:SF2">
    <property type="entry name" value="UDP-3-O-ACYLGLUCOSAMINE N-ACYLTRANSFERASE 1, MITOCHONDRIAL-RELATED"/>
    <property type="match status" value="1"/>
</dbReference>
<evidence type="ECO:0000313" key="8">
    <source>
        <dbReference type="EMBL" id="ABD42834.1"/>
    </source>
</evidence>
<dbReference type="AlphaFoldDB" id="Q2FUI4"/>
<keyword evidence="2" id="KW-0441">Lipid A biosynthesis</keyword>
<evidence type="ECO:0000256" key="4">
    <source>
        <dbReference type="ARBA" id="ARBA00023098"/>
    </source>
</evidence>
<organism evidence="8 9">
    <name type="scientific">Methanospirillum hungatei JF-1 (strain ATCC 27890 / DSM 864 / NBRC 100397 / JF-1)</name>
    <dbReference type="NCBI Taxonomy" id="323259"/>
    <lineage>
        <taxon>Archaea</taxon>
        <taxon>Methanobacteriati</taxon>
        <taxon>Methanobacteriota</taxon>
        <taxon>Stenosarchaea group</taxon>
        <taxon>Methanomicrobia</taxon>
        <taxon>Methanomicrobiales</taxon>
        <taxon>Methanospirillaceae</taxon>
        <taxon>Methanospirillum</taxon>
    </lineage>
</organism>
<dbReference type="eggNOG" id="arCOG00666">
    <property type="taxonomic scope" value="Archaea"/>
</dbReference>
<dbReference type="InterPro" id="IPR011004">
    <property type="entry name" value="Trimer_LpxA-like_sf"/>
</dbReference>
<proteinExistence type="predicted"/>
<dbReference type="GO" id="GO:0009245">
    <property type="term" value="P:lipid A biosynthetic process"/>
    <property type="evidence" value="ECO:0007669"/>
    <property type="project" value="UniProtKB-KW"/>
</dbReference>
<evidence type="ECO:0000256" key="1">
    <source>
        <dbReference type="ARBA" id="ARBA00022516"/>
    </source>
</evidence>
<protein>
    <submittedName>
        <fullName evidence="8">Transferase hexapeptide repeat</fullName>
    </submittedName>
</protein>
<name>Q2FUI4_METHJ</name>
<dbReference type="EnsemblBacteria" id="ABD42834">
    <property type="protein sequence ID" value="ABD42834"/>
    <property type="gene ID" value="Mhun_3152"/>
</dbReference>
<keyword evidence="4" id="KW-0443">Lipid metabolism</keyword>
<keyword evidence="1" id="KW-0444">Lipid biosynthesis</keyword>
<gene>
    <name evidence="8" type="ordered locus">Mhun_3152</name>
</gene>
<evidence type="ECO:0000259" key="7">
    <source>
        <dbReference type="Pfam" id="PF25087"/>
    </source>
</evidence>
<dbReference type="InParanoid" id="Q2FUI4"/>
<evidence type="ECO:0000256" key="6">
    <source>
        <dbReference type="SAM" id="Phobius"/>
    </source>
</evidence>
<reference evidence="9" key="1">
    <citation type="journal article" date="2016" name="Stand. Genomic Sci.">
        <title>Complete genome sequence of Methanospirillum hungatei type strain JF1.</title>
        <authorList>
            <person name="Gunsalus R.P."/>
            <person name="Cook L.E."/>
            <person name="Crable B."/>
            <person name="Rohlin L."/>
            <person name="McDonald E."/>
            <person name="Mouttaki H."/>
            <person name="Sieber J.R."/>
            <person name="Poweleit N."/>
            <person name="Zhou H."/>
            <person name="Lapidus A.L."/>
            <person name="Daligault H.E."/>
            <person name="Land M."/>
            <person name="Gilna P."/>
            <person name="Ivanova N."/>
            <person name="Kyrpides N."/>
            <person name="Culley D.E."/>
            <person name="McInerney M.J."/>
        </authorList>
    </citation>
    <scope>NUCLEOTIDE SEQUENCE [LARGE SCALE GENOMIC DNA]</scope>
    <source>
        <strain evidence="9">ATCC 27890 / DSM 864 / NBRC 100397 / JF-1</strain>
    </source>
</reference>
<evidence type="ECO:0000313" key="9">
    <source>
        <dbReference type="Proteomes" id="UP000001941"/>
    </source>
</evidence>
<accession>Q2FUI4</accession>
<dbReference type="Pfam" id="PF25087">
    <property type="entry name" value="GMPPB_C"/>
    <property type="match status" value="1"/>
</dbReference>
<keyword evidence="6" id="KW-0812">Transmembrane</keyword>